<keyword evidence="3" id="KW-1185">Reference proteome</keyword>
<protein>
    <submittedName>
        <fullName evidence="2">Putative nucleoprotein/polynucleotide-associated enzyme</fullName>
    </submittedName>
</protein>
<dbReference type="RefSeq" id="WP_007017544.1">
    <property type="nucleotide sequence ID" value="NZ_CH724114.1"/>
</dbReference>
<evidence type="ECO:0000313" key="2">
    <source>
        <dbReference type="EMBL" id="EAT13158.1"/>
    </source>
</evidence>
<name>Q1N5A7_9GAMM</name>
<evidence type="ECO:0000313" key="3">
    <source>
        <dbReference type="Proteomes" id="UP000004263"/>
    </source>
</evidence>
<sequence>MAKSLQEQLLSAGLTNKKKLKQSEREKQKQAKQKREGEDVIDEAKLRAEEARKAKLEKDRALNEEQNEKAKAKAIAAQIKQLIESNAIDLNNGEIDYNFTDGKKIKRIQVTDRAHKQLSRGVLAIAKLGPTYHVIPANIADKIRQRNEDYIASQVVSGDDEFSKEDDPYADYPIPDDLMW</sequence>
<dbReference type="Proteomes" id="UP000004263">
    <property type="component" value="Unassembled WGS sequence"/>
</dbReference>
<proteinExistence type="predicted"/>
<dbReference type="Pfam" id="PF09831">
    <property type="entry name" value="DUF2058"/>
    <property type="match status" value="1"/>
</dbReference>
<feature type="region of interest" description="Disordered" evidence="1">
    <location>
        <begin position="157"/>
        <end position="180"/>
    </location>
</feature>
<feature type="compositionally biased region" description="Low complexity" evidence="1">
    <location>
        <begin position="170"/>
        <end position="180"/>
    </location>
</feature>
<accession>Q1N5A7</accession>
<dbReference type="EMBL" id="AAQH01000002">
    <property type="protein sequence ID" value="EAT13158.1"/>
    <property type="molecule type" value="Genomic_DNA"/>
</dbReference>
<gene>
    <name evidence="2" type="ORF">RED65_00320</name>
</gene>
<dbReference type="STRING" id="207949.RED65_00320"/>
<dbReference type="HOGENOM" id="CLU_098678_2_1_6"/>
<feature type="region of interest" description="Disordered" evidence="1">
    <location>
        <begin position="1"/>
        <end position="41"/>
    </location>
</feature>
<evidence type="ECO:0000256" key="1">
    <source>
        <dbReference type="SAM" id="MobiDB-lite"/>
    </source>
</evidence>
<dbReference type="AlphaFoldDB" id="Q1N5A7"/>
<dbReference type="OrthoDB" id="5294470at2"/>
<feature type="compositionally biased region" description="Basic and acidic residues" evidence="1">
    <location>
        <begin position="21"/>
        <end position="41"/>
    </location>
</feature>
<comment type="caution">
    <text evidence="2">The sequence shown here is derived from an EMBL/GenBank/DDBJ whole genome shotgun (WGS) entry which is preliminary data.</text>
</comment>
<organism evidence="2 3">
    <name type="scientific">Bermanella marisrubri</name>
    <dbReference type="NCBI Taxonomy" id="207949"/>
    <lineage>
        <taxon>Bacteria</taxon>
        <taxon>Pseudomonadati</taxon>
        <taxon>Pseudomonadota</taxon>
        <taxon>Gammaproteobacteria</taxon>
        <taxon>Oceanospirillales</taxon>
        <taxon>Oceanospirillaceae</taxon>
        <taxon>Bermanella</taxon>
    </lineage>
</organism>
<dbReference type="InterPro" id="IPR018636">
    <property type="entry name" value="DUF2058"/>
</dbReference>
<reference evidence="2 3" key="1">
    <citation type="submission" date="2006-03" db="EMBL/GenBank/DDBJ databases">
        <authorList>
            <person name="Pinhassi J."/>
            <person name="Pedros-Alio C."/>
            <person name="Ferriera S."/>
            <person name="Johnson J."/>
            <person name="Kravitz S."/>
            <person name="Halpern A."/>
            <person name="Remington K."/>
            <person name="Beeson K."/>
            <person name="Tran B."/>
            <person name="Rogers Y.-H."/>
            <person name="Friedman R."/>
            <person name="Venter J.C."/>
        </authorList>
    </citation>
    <scope>NUCLEOTIDE SEQUENCE [LARGE SCALE GENOMIC DNA]</scope>
    <source>
        <strain evidence="2 3">RED65</strain>
    </source>
</reference>